<reference evidence="1 2" key="1">
    <citation type="submission" date="2019-02" db="EMBL/GenBank/DDBJ databases">
        <title>Sequencing the genomes of 1000 actinobacteria strains.</title>
        <authorList>
            <person name="Klenk H.-P."/>
        </authorList>
    </citation>
    <scope>NUCLEOTIDE SEQUENCE [LARGE SCALE GENOMIC DNA]</scope>
    <source>
        <strain evidence="1 2">DSM 45779</strain>
    </source>
</reference>
<organism evidence="1 2">
    <name type="scientific">Pseudonocardia sediminis</name>
    <dbReference type="NCBI Taxonomy" id="1397368"/>
    <lineage>
        <taxon>Bacteria</taxon>
        <taxon>Bacillati</taxon>
        <taxon>Actinomycetota</taxon>
        <taxon>Actinomycetes</taxon>
        <taxon>Pseudonocardiales</taxon>
        <taxon>Pseudonocardiaceae</taxon>
        <taxon>Pseudonocardia</taxon>
    </lineage>
</organism>
<dbReference type="EMBL" id="SHKL01000001">
    <property type="protein sequence ID" value="RZT87165.1"/>
    <property type="molecule type" value="Genomic_DNA"/>
</dbReference>
<accession>A0A4Q7UZE4</accession>
<evidence type="ECO:0000313" key="2">
    <source>
        <dbReference type="Proteomes" id="UP000291591"/>
    </source>
</evidence>
<gene>
    <name evidence="1" type="ORF">EV383_4074</name>
</gene>
<dbReference type="RefSeq" id="WP_130291354.1">
    <property type="nucleotide sequence ID" value="NZ_SHKL01000001.1"/>
</dbReference>
<comment type="caution">
    <text evidence="1">The sequence shown here is derived from an EMBL/GenBank/DDBJ whole genome shotgun (WGS) entry which is preliminary data.</text>
</comment>
<dbReference type="AlphaFoldDB" id="A0A4Q7UZE4"/>
<sequence>MTLDEFRWTGPTASGYRSPWEIDDGPDLYDERFNDDEEEFPPPDVGLDAGRRRELAAHIEATMAGQGCDGTLRAAQRWATTAGVPWVELKGRLQQNGGFCDCEVLFNVPGLADGGPD</sequence>
<evidence type="ECO:0000313" key="1">
    <source>
        <dbReference type="EMBL" id="RZT87165.1"/>
    </source>
</evidence>
<dbReference type="OrthoDB" id="95751at2"/>
<dbReference type="Pfam" id="PF10905">
    <property type="entry name" value="DUF2695"/>
    <property type="match status" value="1"/>
</dbReference>
<dbReference type="Proteomes" id="UP000291591">
    <property type="component" value="Unassembled WGS sequence"/>
</dbReference>
<proteinExistence type="predicted"/>
<name>A0A4Q7UZE4_PSEST</name>
<dbReference type="InterPro" id="IPR024248">
    <property type="entry name" value="DUF2695"/>
</dbReference>
<protein>
    <submittedName>
        <fullName evidence="1">Uncharacterized protein DUF2695</fullName>
    </submittedName>
</protein>
<keyword evidence="2" id="KW-1185">Reference proteome</keyword>